<reference evidence="1 2" key="1">
    <citation type="submission" date="2023-11" db="EMBL/GenBank/DDBJ databases">
        <title>Halocaridina rubra genome assembly.</title>
        <authorList>
            <person name="Smith C."/>
        </authorList>
    </citation>
    <scope>NUCLEOTIDE SEQUENCE [LARGE SCALE GENOMIC DNA]</scope>
    <source>
        <strain evidence="1">EP-1</strain>
        <tissue evidence="1">Whole</tissue>
    </source>
</reference>
<sequence>IVAKIFPAAQEPFSNITARKRNWSRLRDVYKRRKPESTSSLEFFEDDSLEEEIVIAES</sequence>
<proteinExistence type="predicted"/>
<protein>
    <submittedName>
        <fullName evidence="1">Uncharacterized protein</fullName>
    </submittedName>
</protein>
<comment type="caution">
    <text evidence="1">The sequence shown here is derived from an EMBL/GenBank/DDBJ whole genome shotgun (WGS) entry which is preliminary data.</text>
</comment>
<dbReference type="EMBL" id="JAXCGZ010008396">
    <property type="protein sequence ID" value="KAK7077685.1"/>
    <property type="molecule type" value="Genomic_DNA"/>
</dbReference>
<gene>
    <name evidence="1" type="ORF">SK128_021057</name>
</gene>
<dbReference type="Proteomes" id="UP001381693">
    <property type="component" value="Unassembled WGS sequence"/>
</dbReference>
<accession>A0AAN8X4C1</accession>
<dbReference type="AlphaFoldDB" id="A0AAN8X4C1"/>
<feature type="non-terminal residue" evidence="1">
    <location>
        <position position="1"/>
    </location>
</feature>
<name>A0AAN8X4C1_HALRR</name>
<organism evidence="1 2">
    <name type="scientific">Halocaridina rubra</name>
    <name type="common">Hawaiian red shrimp</name>
    <dbReference type="NCBI Taxonomy" id="373956"/>
    <lineage>
        <taxon>Eukaryota</taxon>
        <taxon>Metazoa</taxon>
        <taxon>Ecdysozoa</taxon>
        <taxon>Arthropoda</taxon>
        <taxon>Crustacea</taxon>
        <taxon>Multicrustacea</taxon>
        <taxon>Malacostraca</taxon>
        <taxon>Eumalacostraca</taxon>
        <taxon>Eucarida</taxon>
        <taxon>Decapoda</taxon>
        <taxon>Pleocyemata</taxon>
        <taxon>Caridea</taxon>
        <taxon>Atyoidea</taxon>
        <taxon>Atyidae</taxon>
        <taxon>Halocaridina</taxon>
    </lineage>
</organism>
<evidence type="ECO:0000313" key="1">
    <source>
        <dbReference type="EMBL" id="KAK7077685.1"/>
    </source>
</evidence>
<evidence type="ECO:0000313" key="2">
    <source>
        <dbReference type="Proteomes" id="UP001381693"/>
    </source>
</evidence>
<keyword evidence="2" id="KW-1185">Reference proteome</keyword>